<gene>
    <name evidence="1" type="ORF">PanWU01x14_251020</name>
</gene>
<sequence>MSKHLVYPKKELKISDYKAWGLPTLIAAREWVNRIQHLALTCPVVVRKFYANIGKSINDPDHPMFSK</sequence>
<protein>
    <submittedName>
        <fullName evidence="1">Uncharacterized protein</fullName>
    </submittedName>
</protein>
<evidence type="ECO:0000313" key="1">
    <source>
        <dbReference type="EMBL" id="PON46570.1"/>
    </source>
</evidence>
<accession>A0A2P5BCR0</accession>
<dbReference type="EMBL" id="JXTB01000309">
    <property type="protein sequence ID" value="PON46570.1"/>
    <property type="molecule type" value="Genomic_DNA"/>
</dbReference>
<keyword evidence="2" id="KW-1185">Reference proteome</keyword>
<comment type="caution">
    <text evidence="1">The sequence shown here is derived from an EMBL/GenBank/DDBJ whole genome shotgun (WGS) entry which is preliminary data.</text>
</comment>
<organism evidence="1 2">
    <name type="scientific">Parasponia andersonii</name>
    <name type="common">Sponia andersonii</name>
    <dbReference type="NCBI Taxonomy" id="3476"/>
    <lineage>
        <taxon>Eukaryota</taxon>
        <taxon>Viridiplantae</taxon>
        <taxon>Streptophyta</taxon>
        <taxon>Embryophyta</taxon>
        <taxon>Tracheophyta</taxon>
        <taxon>Spermatophyta</taxon>
        <taxon>Magnoliopsida</taxon>
        <taxon>eudicotyledons</taxon>
        <taxon>Gunneridae</taxon>
        <taxon>Pentapetalae</taxon>
        <taxon>rosids</taxon>
        <taxon>fabids</taxon>
        <taxon>Rosales</taxon>
        <taxon>Cannabaceae</taxon>
        <taxon>Parasponia</taxon>
    </lineage>
</organism>
<proteinExistence type="predicted"/>
<dbReference type="AlphaFoldDB" id="A0A2P5BCR0"/>
<evidence type="ECO:0000313" key="2">
    <source>
        <dbReference type="Proteomes" id="UP000237105"/>
    </source>
</evidence>
<dbReference type="Proteomes" id="UP000237105">
    <property type="component" value="Unassembled WGS sequence"/>
</dbReference>
<reference evidence="2" key="1">
    <citation type="submission" date="2016-06" db="EMBL/GenBank/DDBJ databases">
        <title>Parallel loss of symbiosis genes in relatives of nitrogen-fixing non-legume Parasponia.</title>
        <authorList>
            <person name="Van Velzen R."/>
            <person name="Holmer R."/>
            <person name="Bu F."/>
            <person name="Rutten L."/>
            <person name="Van Zeijl A."/>
            <person name="Liu W."/>
            <person name="Santuari L."/>
            <person name="Cao Q."/>
            <person name="Sharma T."/>
            <person name="Shen D."/>
            <person name="Roswanjaya Y."/>
            <person name="Wardhani T."/>
            <person name="Kalhor M.S."/>
            <person name="Jansen J."/>
            <person name="Van den Hoogen J."/>
            <person name="Gungor B."/>
            <person name="Hartog M."/>
            <person name="Hontelez J."/>
            <person name="Verver J."/>
            <person name="Yang W.-C."/>
            <person name="Schijlen E."/>
            <person name="Repin R."/>
            <person name="Schilthuizen M."/>
            <person name="Schranz E."/>
            <person name="Heidstra R."/>
            <person name="Miyata K."/>
            <person name="Fedorova E."/>
            <person name="Kohlen W."/>
            <person name="Bisseling T."/>
            <person name="Smit S."/>
            <person name="Geurts R."/>
        </authorList>
    </citation>
    <scope>NUCLEOTIDE SEQUENCE [LARGE SCALE GENOMIC DNA]</scope>
    <source>
        <strain evidence="2">cv. WU1-14</strain>
    </source>
</reference>
<name>A0A2P5BCR0_PARAD</name>
<feature type="non-terminal residue" evidence="1">
    <location>
        <position position="67"/>
    </location>
</feature>